<gene>
    <name evidence="2" type="ORF">Sste5346_007864</name>
</gene>
<feature type="compositionally biased region" description="Low complexity" evidence="1">
    <location>
        <begin position="36"/>
        <end position="48"/>
    </location>
</feature>
<dbReference type="Proteomes" id="UP001583186">
    <property type="component" value="Unassembled WGS sequence"/>
</dbReference>
<feature type="compositionally biased region" description="Acidic residues" evidence="1">
    <location>
        <begin position="246"/>
        <end position="256"/>
    </location>
</feature>
<evidence type="ECO:0000256" key="1">
    <source>
        <dbReference type="SAM" id="MobiDB-lite"/>
    </source>
</evidence>
<feature type="region of interest" description="Disordered" evidence="1">
    <location>
        <begin position="244"/>
        <end position="277"/>
    </location>
</feature>
<evidence type="ECO:0000313" key="3">
    <source>
        <dbReference type="Proteomes" id="UP001583186"/>
    </source>
</evidence>
<name>A0ABR3YT16_9PEZI</name>
<proteinExistence type="predicted"/>
<comment type="caution">
    <text evidence="2">The sequence shown here is derived from an EMBL/GenBank/DDBJ whole genome shotgun (WGS) entry which is preliminary data.</text>
</comment>
<reference evidence="2 3" key="1">
    <citation type="journal article" date="2024" name="IMA Fungus">
        <title>IMA Genome - F19 : A genome assembly and annotation guide to empower mycologists, including annotated draft genome sequences of Ceratocystis pirilliformis, Diaporthe australafricana, Fusarium ophioides, Paecilomyces lecythidis, and Sporothrix stenoceras.</title>
        <authorList>
            <person name="Aylward J."/>
            <person name="Wilson A.M."/>
            <person name="Visagie C.M."/>
            <person name="Spraker J."/>
            <person name="Barnes I."/>
            <person name="Buitendag C."/>
            <person name="Ceriani C."/>
            <person name="Del Mar Angel L."/>
            <person name="du Plessis D."/>
            <person name="Fuchs T."/>
            <person name="Gasser K."/>
            <person name="Kramer D."/>
            <person name="Li W."/>
            <person name="Munsamy K."/>
            <person name="Piso A."/>
            <person name="Price J.L."/>
            <person name="Sonnekus B."/>
            <person name="Thomas C."/>
            <person name="van der Nest A."/>
            <person name="van Dijk A."/>
            <person name="van Heerden A."/>
            <person name="van Vuuren N."/>
            <person name="Yilmaz N."/>
            <person name="Duong T.A."/>
            <person name="van der Merwe N.A."/>
            <person name="Wingfield M.J."/>
            <person name="Wingfield B.D."/>
        </authorList>
    </citation>
    <scope>NUCLEOTIDE SEQUENCE [LARGE SCALE GENOMIC DNA]</scope>
    <source>
        <strain evidence="2 3">CMW 5346</strain>
    </source>
</reference>
<evidence type="ECO:0000313" key="2">
    <source>
        <dbReference type="EMBL" id="KAL1891041.1"/>
    </source>
</evidence>
<accession>A0ABR3YT16</accession>
<organism evidence="2 3">
    <name type="scientific">Sporothrix stenoceras</name>
    <dbReference type="NCBI Taxonomy" id="5173"/>
    <lineage>
        <taxon>Eukaryota</taxon>
        <taxon>Fungi</taxon>
        <taxon>Dikarya</taxon>
        <taxon>Ascomycota</taxon>
        <taxon>Pezizomycotina</taxon>
        <taxon>Sordariomycetes</taxon>
        <taxon>Sordariomycetidae</taxon>
        <taxon>Ophiostomatales</taxon>
        <taxon>Ophiostomataceae</taxon>
        <taxon>Sporothrix</taxon>
    </lineage>
</organism>
<feature type="compositionally biased region" description="Acidic residues" evidence="1">
    <location>
        <begin position="49"/>
        <end position="64"/>
    </location>
</feature>
<feature type="compositionally biased region" description="Polar residues" evidence="1">
    <location>
        <begin position="21"/>
        <end position="32"/>
    </location>
</feature>
<feature type="region of interest" description="Disordered" evidence="1">
    <location>
        <begin position="131"/>
        <end position="161"/>
    </location>
</feature>
<keyword evidence="3" id="KW-1185">Reference proteome</keyword>
<feature type="region of interest" description="Disordered" evidence="1">
    <location>
        <begin position="1"/>
        <end position="102"/>
    </location>
</feature>
<sequence>MPAMDADGVEWGSGGEAISDATATVDTVNPFGNVNPGEPADPFAAADPVDGDIFEKEGDEEDDMVVPPLDTLENLPAYSKPAGSDEPDATLEVNSGDEDKSADILDGTRTAVEQLMENMDRDHAMLENEVESLSQKEQEVNGANADSTATAGESPELTEEQADAEALANAEVNEAKAYWHKLNHMYKNIKDAAKDMQGYLAQASARGTGAASRHAVQMLATAAALDEDEDIRKINLMHTTKRSVDVEAETESDADTTNDKVEAANKQGKRPALRCQSEAEKAQLEKEKESKKKLDDDQQRAMYDAQKMYFDPYYMKKWYRENNPKYYVEHFADDIDDDKYKVKCTLVDEDNDGNDGDNNNINNNDVDDDSKVTVELAKRTNDAAPAKGLSVEEKKFRGWLKKEKPEFYRIHYGNDFDSANAKVAKKLEKREVLRRENKNTWEEAYEDKKKNELELKHEEYAIQNMYLEPKIYRT</sequence>
<protein>
    <submittedName>
        <fullName evidence="2">Uncharacterized protein</fullName>
    </submittedName>
</protein>
<dbReference type="EMBL" id="JAWCUI010000056">
    <property type="protein sequence ID" value="KAL1891041.1"/>
    <property type="molecule type" value="Genomic_DNA"/>
</dbReference>